<evidence type="ECO:0000313" key="3">
    <source>
        <dbReference type="Proteomes" id="UP000545493"/>
    </source>
</evidence>
<comment type="caution">
    <text evidence="2">The sequence shown here is derived from an EMBL/GenBank/DDBJ whole genome shotgun (WGS) entry which is preliminary data.</text>
</comment>
<reference evidence="2 3" key="1">
    <citation type="submission" date="2020-03" db="EMBL/GenBank/DDBJ databases">
        <title>Sequencing the genomes of 1000 actinobacteria strains.</title>
        <authorList>
            <person name="Klenk H.-P."/>
        </authorList>
    </citation>
    <scope>NUCLEOTIDE SEQUENCE [LARGE SCALE GENOMIC DNA]</scope>
    <source>
        <strain evidence="2 3">DSM 45685</strain>
    </source>
</reference>
<name>A0A7X5UV48_9PSEU</name>
<evidence type="ECO:0000313" key="2">
    <source>
        <dbReference type="EMBL" id="NIJ14852.1"/>
    </source>
</evidence>
<gene>
    <name evidence="2" type="ORF">FHU38_005260</name>
</gene>
<organism evidence="2 3">
    <name type="scientific">Saccharomonospora amisosensis</name>
    <dbReference type="NCBI Taxonomy" id="1128677"/>
    <lineage>
        <taxon>Bacteria</taxon>
        <taxon>Bacillati</taxon>
        <taxon>Actinomycetota</taxon>
        <taxon>Actinomycetes</taxon>
        <taxon>Pseudonocardiales</taxon>
        <taxon>Pseudonocardiaceae</taxon>
        <taxon>Saccharomonospora</taxon>
    </lineage>
</organism>
<dbReference type="RefSeq" id="WP_167177346.1">
    <property type="nucleotide sequence ID" value="NZ_JAAOYM010000003.1"/>
</dbReference>
<feature type="domain" description="DUF8083" evidence="1">
    <location>
        <begin position="5"/>
        <end position="298"/>
    </location>
</feature>
<dbReference type="Proteomes" id="UP000545493">
    <property type="component" value="Unassembled WGS sequence"/>
</dbReference>
<proteinExistence type="predicted"/>
<sequence length="301" mass="33003">MLRPFVAYLRVYEPLSVFGDPPDELLVKAVEAAELSRAGAAEREHLLWLKSQISIPVRLLPAERADRRPSPSAKTDVLVLDPAEVPGREGSDRGAEPLVCPLELRARSAAALVGFLDEAHPALRAAVLEAYDLSAETVKVRANGALRDLHGPTMHVLSTTWTVPLPWFSLIEPDQRRLVLGSGPSDPARELSWRATMEDARSRIAEAEELVEGALGDAGPTRILAETSRWLSNFHPGSAVELDYGGLVQLIEDPVLAMDTSADEVHAILNALRQEAVEEVAEAFETLRDYWGELAARERFN</sequence>
<dbReference type="Pfam" id="PF26312">
    <property type="entry name" value="DUF8083"/>
    <property type="match status" value="1"/>
</dbReference>
<dbReference type="InterPro" id="IPR058396">
    <property type="entry name" value="DUF8083"/>
</dbReference>
<dbReference type="AlphaFoldDB" id="A0A7X5UV48"/>
<dbReference type="EMBL" id="JAAOYM010000003">
    <property type="protein sequence ID" value="NIJ14852.1"/>
    <property type="molecule type" value="Genomic_DNA"/>
</dbReference>
<keyword evidence="3" id="KW-1185">Reference proteome</keyword>
<evidence type="ECO:0000259" key="1">
    <source>
        <dbReference type="Pfam" id="PF26312"/>
    </source>
</evidence>
<accession>A0A7X5UV48</accession>
<protein>
    <recommendedName>
        <fullName evidence="1">DUF8083 domain-containing protein</fullName>
    </recommendedName>
</protein>